<dbReference type="RefSeq" id="WP_323304888.1">
    <property type="nucleotide sequence ID" value="NZ_JAYGHX010000002.1"/>
</dbReference>
<name>A0ABU5RST7_9CYAN</name>
<dbReference type="Proteomes" id="UP001304461">
    <property type="component" value="Unassembled WGS sequence"/>
</dbReference>
<evidence type="ECO:0000313" key="3">
    <source>
        <dbReference type="Proteomes" id="UP001304461"/>
    </source>
</evidence>
<dbReference type="EMBL" id="JAYGHX010000002">
    <property type="protein sequence ID" value="MEA5390828.1"/>
    <property type="molecule type" value="Genomic_DNA"/>
</dbReference>
<keyword evidence="1" id="KW-0472">Membrane</keyword>
<sequence>MHTHDLENHDNLYADEGTMVVGETRADAQSHAYWAVGAIALMVVGLGVALVIS</sequence>
<evidence type="ECO:0008006" key="4">
    <source>
        <dbReference type="Google" id="ProtNLM"/>
    </source>
</evidence>
<feature type="transmembrane region" description="Helical" evidence="1">
    <location>
        <begin position="32"/>
        <end position="52"/>
    </location>
</feature>
<protein>
    <recommendedName>
        <fullName evidence="4">High light inducible protein</fullName>
    </recommendedName>
</protein>
<gene>
    <name evidence="2" type="ORF">VB738_06070</name>
</gene>
<organism evidence="2 3">
    <name type="scientific">Cyanobium gracile UHCC 0139</name>
    <dbReference type="NCBI Taxonomy" id="3110308"/>
    <lineage>
        <taxon>Bacteria</taxon>
        <taxon>Bacillati</taxon>
        <taxon>Cyanobacteriota</taxon>
        <taxon>Cyanophyceae</taxon>
        <taxon>Synechococcales</taxon>
        <taxon>Prochlorococcaceae</taxon>
        <taxon>Cyanobium</taxon>
    </lineage>
</organism>
<comment type="caution">
    <text evidence="2">The sequence shown here is derived from an EMBL/GenBank/DDBJ whole genome shotgun (WGS) entry which is preliminary data.</text>
</comment>
<accession>A0ABU5RST7</accession>
<proteinExistence type="predicted"/>
<evidence type="ECO:0000313" key="2">
    <source>
        <dbReference type="EMBL" id="MEA5390828.1"/>
    </source>
</evidence>
<reference evidence="2 3" key="1">
    <citation type="submission" date="2023-12" db="EMBL/GenBank/DDBJ databases">
        <title>Baltic Sea Cyanobacteria.</title>
        <authorList>
            <person name="Delbaje E."/>
            <person name="Fewer D.P."/>
            <person name="Shishido T.K."/>
        </authorList>
    </citation>
    <scope>NUCLEOTIDE SEQUENCE [LARGE SCALE GENOMIC DNA]</scope>
    <source>
        <strain evidence="2 3">UHCC 0139</strain>
    </source>
</reference>
<keyword evidence="1" id="KW-1133">Transmembrane helix</keyword>
<keyword evidence="1" id="KW-0812">Transmembrane</keyword>
<evidence type="ECO:0000256" key="1">
    <source>
        <dbReference type="SAM" id="Phobius"/>
    </source>
</evidence>
<keyword evidence="3" id="KW-1185">Reference proteome</keyword>